<dbReference type="Proteomes" id="UP000815325">
    <property type="component" value="Unassembled WGS sequence"/>
</dbReference>
<gene>
    <name evidence="2" type="ORF">DUNSADRAFT_15667</name>
</gene>
<feature type="compositionally biased region" description="Low complexity" evidence="1">
    <location>
        <begin position="24"/>
        <end position="37"/>
    </location>
</feature>
<feature type="region of interest" description="Disordered" evidence="1">
    <location>
        <begin position="21"/>
        <end position="66"/>
    </location>
</feature>
<keyword evidence="3" id="KW-1185">Reference proteome</keyword>
<dbReference type="EMBL" id="MU070128">
    <property type="protein sequence ID" value="KAF5829668.1"/>
    <property type="molecule type" value="Genomic_DNA"/>
</dbReference>
<organism evidence="2 3">
    <name type="scientific">Dunaliella salina</name>
    <name type="common">Green alga</name>
    <name type="synonym">Protococcus salinus</name>
    <dbReference type="NCBI Taxonomy" id="3046"/>
    <lineage>
        <taxon>Eukaryota</taxon>
        <taxon>Viridiplantae</taxon>
        <taxon>Chlorophyta</taxon>
        <taxon>core chlorophytes</taxon>
        <taxon>Chlorophyceae</taxon>
        <taxon>CS clade</taxon>
        <taxon>Chlamydomonadales</taxon>
        <taxon>Dunaliellaceae</taxon>
        <taxon>Dunaliella</taxon>
    </lineage>
</organism>
<evidence type="ECO:0000313" key="2">
    <source>
        <dbReference type="EMBL" id="KAF5829668.1"/>
    </source>
</evidence>
<evidence type="ECO:0000313" key="3">
    <source>
        <dbReference type="Proteomes" id="UP000815325"/>
    </source>
</evidence>
<accession>A0ABQ7G4Y8</accession>
<reference evidence="2" key="1">
    <citation type="submission" date="2017-08" db="EMBL/GenBank/DDBJ databases">
        <authorList>
            <person name="Polle J.E."/>
            <person name="Barry K."/>
            <person name="Cushman J."/>
            <person name="Schmutz J."/>
            <person name="Tran D."/>
            <person name="Hathwaick L.T."/>
            <person name="Yim W.C."/>
            <person name="Jenkins J."/>
            <person name="Mckie-Krisberg Z.M."/>
            <person name="Prochnik S."/>
            <person name="Lindquist E."/>
            <person name="Dockter R.B."/>
            <person name="Adam C."/>
            <person name="Molina H."/>
            <person name="Bunkerborg J."/>
            <person name="Jin E."/>
            <person name="Buchheim M."/>
            <person name="Magnuson J."/>
        </authorList>
    </citation>
    <scope>NUCLEOTIDE SEQUENCE</scope>
    <source>
        <strain evidence="2">CCAP 19/18</strain>
    </source>
</reference>
<protein>
    <recommendedName>
        <fullName evidence="4">Encoded protein</fullName>
    </recommendedName>
</protein>
<evidence type="ECO:0000256" key="1">
    <source>
        <dbReference type="SAM" id="MobiDB-lite"/>
    </source>
</evidence>
<sequence length="78" mass="8268">MTIPPGRAWAYGSPCAKHEPAVEALSTAAPHHPAATPRLHRPSSPAHQQDPGRTDATAHLPHLPPKALCYPCTSFTTS</sequence>
<comment type="caution">
    <text evidence="2">The sequence shown here is derived from an EMBL/GenBank/DDBJ whole genome shotgun (WGS) entry which is preliminary data.</text>
</comment>
<name>A0ABQ7G4Y8_DUNSA</name>
<evidence type="ECO:0008006" key="4">
    <source>
        <dbReference type="Google" id="ProtNLM"/>
    </source>
</evidence>
<proteinExistence type="predicted"/>